<proteinExistence type="predicted"/>
<evidence type="ECO:0000259" key="1">
    <source>
        <dbReference type="PROSITE" id="PS50835"/>
    </source>
</evidence>
<comment type="caution">
    <text evidence="2">The sequence shown here is derived from an EMBL/GenBank/DDBJ whole genome shotgun (WGS) entry which is preliminary data.</text>
</comment>
<feature type="non-terminal residue" evidence="2">
    <location>
        <position position="152"/>
    </location>
</feature>
<accession>A0ABD1F7M2</accession>
<dbReference type="CDD" id="cd00096">
    <property type="entry name" value="Ig"/>
    <property type="match status" value="1"/>
</dbReference>
<dbReference type="PANTHER" id="PTHR23278:SF25">
    <property type="entry name" value="GH14967P"/>
    <property type="match status" value="1"/>
</dbReference>
<gene>
    <name evidence="2" type="ORF">ABEB36_002981</name>
</gene>
<evidence type="ECO:0000313" key="2">
    <source>
        <dbReference type="EMBL" id="KAL1513587.1"/>
    </source>
</evidence>
<evidence type="ECO:0000313" key="3">
    <source>
        <dbReference type="Proteomes" id="UP001566132"/>
    </source>
</evidence>
<dbReference type="EMBL" id="JBDJPC010000002">
    <property type="protein sequence ID" value="KAL1513587.1"/>
    <property type="molecule type" value="Genomic_DNA"/>
</dbReference>
<protein>
    <recommendedName>
        <fullName evidence="1">Ig-like domain-containing protein</fullName>
    </recommendedName>
</protein>
<keyword evidence="3" id="KW-1185">Reference proteome</keyword>
<reference evidence="2 3" key="1">
    <citation type="submission" date="2024-05" db="EMBL/GenBank/DDBJ databases">
        <title>Genetic variation in Jamaican populations of the coffee berry borer (Hypothenemus hampei).</title>
        <authorList>
            <person name="Errbii M."/>
            <person name="Myrie A."/>
        </authorList>
    </citation>
    <scope>NUCLEOTIDE SEQUENCE [LARGE SCALE GENOMIC DNA]</scope>
    <source>
        <strain evidence="2">JA-Hopewell-2020-01-JO</strain>
        <tissue evidence="2">Whole body</tissue>
    </source>
</reference>
<dbReference type="Pfam" id="PF13927">
    <property type="entry name" value="Ig_3"/>
    <property type="match status" value="1"/>
</dbReference>
<dbReference type="PANTHER" id="PTHR23278">
    <property type="entry name" value="SIDESTEP PROTEIN"/>
    <property type="match status" value="1"/>
</dbReference>
<organism evidence="2 3">
    <name type="scientific">Hypothenemus hampei</name>
    <name type="common">Coffee berry borer</name>
    <dbReference type="NCBI Taxonomy" id="57062"/>
    <lineage>
        <taxon>Eukaryota</taxon>
        <taxon>Metazoa</taxon>
        <taxon>Ecdysozoa</taxon>
        <taxon>Arthropoda</taxon>
        <taxon>Hexapoda</taxon>
        <taxon>Insecta</taxon>
        <taxon>Pterygota</taxon>
        <taxon>Neoptera</taxon>
        <taxon>Endopterygota</taxon>
        <taxon>Coleoptera</taxon>
        <taxon>Polyphaga</taxon>
        <taxon>Cucujiformia</taxon>
        <taxon>Curculionidae</taxon>
        <taxon>Scolytinae</taxon>
        <taxon>Hypothenemus</taxon>
    </lineage>
</organism>
<feature type="domain" description="Ig-like" evidence="1">
    <location>
        <begin position="6"/>
        <end position="115"/>
    </location>
</feature>
<sequence>MEAVPPTKVVLTNEDTGTTLSSVVGPFPEGASFTLRCDVFDGRPLPKITWLINDEPVVNSSDIGVSFTTIIINNTTIARSHLRKTNLSRKDVHSEITCQAKNNNKTTHIYAATLHVDMNFGPLNIKLLAEHQSLSAGTQYELQCESTGSRPP</sequence>
<dbReference type="AlphaFoldDB" id="A0ABD1F7M2"/>
<dbReference type="InterPro" id="IPR007110">
    <property type="entry name" value="Ig-like_dom"/>
</dbReference>
<name>A0ABD1F7M2_HYPHA</name>
<dbReference type="PROSITE" id="PS50835">
    <property type="entry name" value="IG_LIKE"/>
    <property type="match status" value="1"/>
</dbReference>
<dbReference type="InterPro" id="IPR013783">
    <property type="entry name" value="Ig-like_fold"/>
</dbReference>
<dbReference type="Gene3D" id="2.60.40.10">
    <property type="entry name" value="Immunoglobulins"/>
    <property type="match status" value="1"/>
</dbReference>
<dbReference type="SUPFAM" id="SSF48726">
    <property type="entry name" value="Immunoglobulin"/>
    <property type="match status" value="1"/>
</dbReference>
<dbReference type="Proteomes" id="UP001566132">
    <property type="component" value="Unassembled WGS sequence"/>
</dbReference>
<dbReference type="InterPro" id="IPR036179">
    <property type="entry name" value="Ig-like_dom_sf"/>
</dbReference>